<accession>A0A5B9DFA7</accession>
<dbReference type="GeneID" id="41331284"/>
<reference evidence="4 5" key="1">
    <citation type="journal article" date="2020" name="Nature">
        <title>Isolation of an archaeon at the prokaryote-eukaryote interface.</title>
        <authorList>
            <person name="Imachi H."/>
            <person name="Nobu M.K."/>
            <person name="Nakahara N."/>
            <person name="Morono Y."/>
            <person name="Ogawara M."/>
            <person name="Takaki Y."/>
            <person name="Takano Y."/>
            <person name="Uematsu K."/>
            <person name="Ikuta T."/>
            <person name="Ito M."/>
            <person name="Matsui Y."/>
            <person name="Miyazaki M."/>
            <person name="Murata K."/>
            <person name="Saito Y."/>
            <person name="Sakai S."/>
            <person name="Song C."/>
            <person name="Tasumi E."/>
            <person name="Yamanaka Y."/>
            <person name="Yamaguchi T."/>
            <person name="Kamagata Y."/>
            <person name="Tamaki H."/>
            <person name="Takai K."/>
        </authorList>
    </citation>
    <scope>NUCLEOTIDE SEQUENCE [LARGE SCALE GENOMIC DNA]</scope>
    <source>
        <strain evidence="4 5">MK-D1</strain>
    </source>
</reference>
<dbReference type="CDD" id="cd02136">
    <property type="entry name" value="PnbA_NfnB-like"/>
    <property type="match status" value="1"/>
</dbReference>
<organism evidence="4 5">
    <name type="scientific">Promethearchaeum syntrophicum</name>
    <dbReference type="NCBI Taxonomy" id="2594042"/>
    <lineage>
        <taxon>Archaea</taxon>
        <taxon>Promethearchaeati</taxon>
        <taxon>Promethearchaeota</taxon>
        <taxon>Promethearchaeia</taxon>
        <taxon>Promethearchaeales</taxon>
        <taxon>Promethearchaeaceae</taxon>
        <taxon>Promethearchaeum</taxon>
    </lineage>
</organism>
<dbReference type="PANTHER" id="PTHR43673:SF10">
    <property type="entry name" value="NADH DEHYDROGENASE_NAD(P)H NITROREDUCTASE XCC3605-RELATED"/>
    <property type="match status" value="1"/>
</dbReference>
<dbReference type="InterPro" id="IPR029479">
    <property type="entry name" value="Nitroreductase"/>
</dbReference>
<dbReference type="GO" id="GO:0016491">
    <property type="term" value="F:oxidoreductase activity"/>
    <property type="evidence" value="ECO:0007669"/>
    <property type="project" value="UniProtKB-KW"/>
</dbReference>
<evidence type="ECO:0000313" key="4">
    <source>
        <dbReference type="EMBL" id="QEE17480.1"/>
    </source>
</evidence>
<dbReference type="PANTHER" id="PTHR43673">
    <property type="entry name" value="NAD(P)H NITROREDUCTASE YDGI-RELATED"/>
    <property type="match status" value="1"/>
</dbReference>
<gene>
    <name evidence="4" type="ORF">DSAG12_03317</name>
</gene>
<comment type="similarity">
    <text evidence="1">Belongs to the nitroreductase family.</text>
</comment>
<feature type="domain" description="Nitroreductase" evidence="3">
    <location>
        <begin position="7"/>
        <end position="61"/>
    </location>
</feature>
<dbReference type="RefSeq" id="WP_147664372.1">
    <property type="nucleotide sequence ID" value="NZ_CP042905.2"/>
</dbReference>
<dbReference type="InterPro" id="IPR000415">
    <property type="entry name" value="Nitroreductase-like"/>
</dbReference>
<dbReference type="AlphaFoldDB" id="A0A5B9DFA7"/>
<evidence type="ECO:0000313" key="5">
    <source>
        <dbReference type="Proteomes" id="UP000321408"/>
    </source>
</evidence>
<evidence type="ECO:0000259" key="3">
    <source>
        <dbReference type="Pfam" id="PF00881"/>
    </source>
</evidence>
<dbReference type="OrthoDB" id="287850at2157"/>
<dbReference type="Pfam" id="PF00881">
    <property type="entry name" value="Nitroreductase"/>
    <property type="match status" value="1"/>
</dbReference>
<name>A0A5B9DFA7_9ARCH</name>
<sequence length="166" mass="19073">MEAIECIKSRRSIRKFTKQQIPKEIILEILECGRWAPSGVNYQPWKIFVIMKSEFKKDLAKCTKYRSIINNCSSVFLIFLDKSIEYNYTKQVQSVGAFFENLLLAIHALGLGGVWIGEIINQKDEVNKLLDIKDPKFEFMGAIALGYPEGIGKSSRKELESFVTWI</sequence>
<evidence type="ECO:0000256" key="1">
    <source>
        <dbReference type="ARBA" id="ARBA00007118"/>
    </source>
</evidence>
<dbReference type="SUPFAM" id="SSF55469">
    <property type="entry name" value="FMN-dependent nitroreductase-like"/>
    <property type="match status" value="1"/>
</dbReference>
<reference evidence="4 5" key="2">
    <citation type="journal article" date="2024" name="Int. J. Syst. Evol. Microbiol.">
        <title>Promethearchaeum syntrophicum gen. nov., sp. nov., an anaerobic, obligately syntrophic archaeon, the first isolate of the lineage 'Asgard' archaea, and proposal of the new archaeal phylum Promethearchaeota phyl. nov. and kingdom Promethearchaeati regn. nov.</title>
        <authorList>
            <person name="Imachi H."/>
            <person name="Nobu M.K."/>
            <person name="Kato S."/>
            <person name="Takaki Y."/>
            <person name="Miyazaki M."/>
            <person name="Miyata M."/>
            <person name="Ogawara M."/>
            <person name="Saito Y."/>
            <person name="Sakai S."/>
            <person name="Tahara Y.O."/>
            <person name="Takano Y."/>
            <person name="Tasumi E."/>
            <person name="Uematsu K."/>
            <person name="Yoshimura T."/>
            <person name="Itoh T."/>
            <person name="Ohkuma M."/>
            <person name="Takai K."/>
        </authorList>
    </citation>
    <scope>NUCLEOTIDE SEQUENCE [LARGE SCALE GENOMIC DNA]</scope>
    <source>
        <strain evidence="4 5">MK-D1</strain>
    </source>
</reference>
<dbReference type="Gene3D" id="3.40.109.10">
    <property type="entry name" value="NADH Oxidase"/>
    <property type="match status" value="1"/>
</dbReference>
<dbReference type="KEGG" id="psyt:DSAG12_03317"/>
<proteinExistence type="inferred from homology"/>
<protein>
    <submittedName>
        <fullName evidence="4">Nitroreductase family protein</fullName>
    </submittedName>
</protein>
<keyword evidence="5" id="KW-1185">Reference proteome</keyword>
<evidence type="ECO:0000256" key="2">
    <source>
        <dbReference type="ARBA" id="ARBA00023002"/>
    </source>
</evidence>
<dbReference type="Proteomes" id="UP000321408">
    <property type="component" value="Chromosome"/>
</dbReference>
<keyword evidence="2" id="KW-0560">Oxidoreductase</keyword>
<dbReference type="EMBL" id="CP042905">
    <property type="protein sequence ID" value="QEE17480.1"/>
    <property type="molecule type" value="Genomic_DNA"/>
</dbReference>